<accession>A0A9D4K0V9</accession>
<organism evidence="1 2">
    <name type="scientific">Dreissena polymorpha</name>
    <name type="common">Zebra mussel</name>
    <name type="synonym">Mytilus polymorpha</name>
    <dbReference type="NCBI Taxonomy" id="45954"/>
    <lineage>
        <taxon>Eukaryota</taxon>
        <taxon>Metazoa</taxon>
        <taxon>Spiralia</taxon>
        <taxon>Lophotrochozoa</taxon>
        <taxon>Mollusca</taxon>
        <taxon>Bivalvia</taxon>
        <taxon>Autobranchia</taxon>
        <taxon>Heteroconchia</taxon>
        <taxon>Euheterodonta</taxon>
        <taxon>Imparidentia</taxon>
        <taxon>Neoheterodontei</taxon>
        <taxon>Myida</taxon>
        <taxon>Dreissenoidea</taxon>
        <taxon>Dreissenidae</taxon>
        <taxon>Dreissena</taxon>
    </lineage>
</organism>
<dbReference type="Proteomes" id="UP000828390">
    <property type="component" value="Unassembled WGS sequence"/>
</dbReference>
<name>A0A9D4K0V9_DREPO</name>
<proteinExistence type="predicted"/>
<reference evidence="1" key="1">
    <citation type="journal article" date="2019" name="bioRxiv">
        <title>The Genome of the Zebra Mussel, Dreissena polymorpha: A Resource for Invasive Species Research.</title>
        <authorList>
            <person name="McCartney M.A."/>
            <person name="Auch B."/>
            <person name="Kono T."/>
            <person name="Mallez S."/>
            <person name="Zhang Y."/>
            <person name="Obille A."/>
            <person name="Becker A."/>
            <person name="Abrahante J.E."/>
            <person name="Garbe J."/>
            <person name="Badalamenti J.P."/>
            <person name="Herman A."/>
            <person name="Mangelson H."/>
            <person name="Liachko I."/>
            <person name="Sullivan S."/>
            <person name="Sone E.D."/>
            <person name="Koren S."/>
            <person name="Silverstein K.A.T."/>
            <person name="Beckman K.B."/>
            <person name="Gohl D.M."/>
        </authorList>
    </citation>
    <scope>NUCLEOTIDE SEQUENCE</scope>
    <source>
        <strain evidence="1">Duluth1</strain>
        <tissue evidence="1">Whole animal</tissue>
    </source>
</reference>
<evidence type="ECO:0000313" key="2">
    <source>
        <dbReference type="Proteomes" id="UP000828390"/>
    </source>
</evidence>
<evidence type="ECO:0000313" key="1">
    <source>
        <dbReference type="EMBL" id="KAH3832100.1"/>
    </source>
</evidence>
<keyword evidence="2" id="KW-1185">Reference proteome</keyword>
<comment type="caution">
    <text evidence="1">The sequence shown here is derived from an EMBL/GenBank/DDBJ whole genome shotgun (WGS) entry which is preliminary data.</text>
</comment>
<gene>
    <name evidence="1" type="ORF">DPMN_105377</name>
</gene>
<sequence length="51" mass="5813">MQSQFDKTKTMVGKGPYTENALQEFVKLICKFYAGKVDGERLVRRGVVLTM</sequence>
<protein>
    <submittedName>
        <fullName evidence="1">Uncharacterized protein</fullName>
    </submittedName>
</protein>
<dbReference type="AlphaFoldDB" id="A0A9D4K0V9"/>
<dbReference type="EMBL" id="JAIWYP010000004">
    <property type="protein sequence ID" value="KAH3832100.1"/>
    <property type="molecule type" value="Genomic_DNA"/>
</dbReference>
<reference evidence="1" key="2">
    <citation type="submission" date="2020-11" db="EMBL/GenBank/DDBJ databases">
        <authorList>
            <person name="McCartney M.A."/>
            <person name="Auch B."/>
            <person name="Kono T."/>
            <person name="Mallez S."/>
            <person name="Becker A."/>
            <person name="Gohl D.M."/>
            <person name="Silverstein K.A.T."/>
            <person name="Koren S."/>
            <person name="Bechman K.B."/>
            <person name="Herman A."/>
            <person name="Abrahante J.E."/>
            <person name="Garbe J."/>
        </authorList>
    </citation>
    <scope>NUCLEOTIDE SEQUENCE</scope>
    <source>
        <strain evidence="1">Duluth1</strain>
        <tissue evidence="1">Whole animal</tissue>
    </source>
</reference>